<keyword evidence="2" id="KW-1185">Reference proteome</keyword>
<proteinExistence type="predicted"/>
<sequence>PSHYPNDRTQNHHCWKISIVLLGSSNLLSGTQTRSEQQLLGSENLPMALIDQFRIGLKNNMKDLLLTIEDPTSLNNAISKVVHYDNRLFEQHYEQQGYSLEWGNSVTNYSRSSLTPKPMQINSTRARTLSEEEKQR</sequence>
<feature type="non-terminal residue" evidence="1">
    <location>
        <position position="1"/>
    </location>
</feature>
<name>A0ACA9MHR8_9GLOM</name>
<evidence type="ECO:0000313" key="2">
    <source>
        <dbReference type="Proteomes" id="UP000789702"/>
    </source>
</evidence>
<accession>A0ACA9MHR8</accession>
<protein>
    <submittedName>
        <fullName evidence="1">9412_t:CDS:1</fullName>
    </submittedName>
</protein>
<comment type="caution">
    <text evidence="1">The sequence shown here is derived from an EMBL/GenBank/DDBJ whole genome shotgun (WGS) entry which is preliminary data.</text>
</comment>
<gene>
    <name evidence="1" type="ORF">DHETER_LOCUS6818</name>
</gene>
<reference evidence="1" key="1">
    <citation type="submission" date="2021-06" db="EMBL/GenBank/DDBJ databases">
        <authorList>
            <person name="Kallberg Y."/>
            <person name="Tangrot J."/>
            <person name="Rosling A."/>
        </authorList>
    </citation>
    <scope>NUCLEOTIDE SEQUENCE</scope>
    <source>
        <strain evidence="1">IL203A</strain>
    </source>
</reference>
<evidence type="ECO:0000313" key="1">
    <source>
        <dbReference type="EMBL" id="CAG8589830.1"/>
    </source>
</evidence>
<dbReference type="Proteomes" id="UP000789702">
    <property type="component" value="Unassembled WGS sequence"/>
</dbReference>
<dbReference type="EMBL" id="CAJVPU010008953">
    <property type="protein sequence ID" value="CAG8589830.1"/>
    <property type="molecule type" value="Genomic_DNA"/>
</dbReference>
<organism evidence="1 2">
    <name type="scientific">Dentiscutata heterogama</name>
    <dbReference type="NCBI Taxonomy" id="1316150"/>
    <lineage>
        <taxon>Eukaryota</taxon>
        <taxon>Fungi</taxon>
        <taxon>Fungi incertae sedis</taxon>
        <taxon>Mucoromycota</taxon>
        <taxon>Glomeromycotina</taxon>
        <taxon>Glomeromycetes</taxon>
        <taxon>Diversisporales</taxon>
        <taxon>Gigasporaceae</taxon>
        <taxon>Dentiscutata</taxon>
    </lineage>
</organism>